<reference evidence="2 3" key="1">
    <citation type="submission" date="2017-09" db="EMBL/GenBank/DDBJ databases">
        <title>Depth-based differentiation of microbial function through sediment-hosted aquifers and enrichment of novel symbionts in the deep terrestrial subsurface.</title>
        <authorList>
            <person name="Probst A.J."/>
            <person name="Ladd B."/>
            <person name="Jarett J.K."/>
            <person name="Geller-Mcgrath D.E."/>
            <person name="Sieber C.M."/>
            <person name="Emerson J.B."/>
            <person name="Anantharaman K."/>
            <person name="Thomas B.C."/>
            <person name="Malmstrom R."/>
            <person name="Stieglmeier M."/>
            <person name="Klingl A."/>
            <person name="Woyke T."/>
            <person name="Ryan C.M."/>
            <person name="Banfield J.F."/>
        </authorList>
    </citation>
    <scope>NUCLEOTIDE SEQUENCE [LARGE SCALE GENOMIC DNA]</scope>
    <source>
        <strain evidence="2">CG11_big_fil_rev_8_21_14_0_20_35_14</strain>
    </source>
</reference>
<feature type="region of interest" description="Disordered" evidence="1">
    <location>
        <begin position="1"/>
        <end position="27"/>
    </location>
</feature>
<gene>
    <name evidence="2" type="ORF">COV57_02750</name>
</gene>
<evidence type="ECO:0000256" key="1">
    <source>
        <dbReference type="SAM" id="MobiDB-lite"/>
    </source>
</evidence>
<evidence type="ECO:0000313" key="2">
    <source>
        <dbReference type="EMBL" id="PIR04767.1"/>
    </source>
</evidence>
<dbReference type="EMBL" id="PCWO01000040">
    <property type="protein sequence ID" value="PIR04767.1"/>
    <property type="molecule type" value="Genomic_DNA"/>
</dbReference>
<evidence type="ECO:0000313" key="3">
    <source>
        <dbReference type="Proteomes" id="UP000229893"/>
    </source>
</evidence>
<organism evidence="2 3">
    <name type="scientific">Candidatus Liptonbacteria bacterium CG11_big_fil_rev_8_21_14_0_20_35_14</name>
    <dbReference type="NCBI Taxonomy" id="1974634"/>
    <lineage>
        <taxon>Bacteria</taxon>
        <taxon>Candidatus Liptoniibacteriota</taxon>
    </lineage>
</organism>
<sequence length="75" mass="8185">MGENGKVQNPARIPPQTPPAGGTGAEAGQIHIPSQMFCPAESIYIYISSLGFSAKYIRTLSSKHRQNSEILNKWI</sequence>
<name>A0A2H0N7B9_9BACT</name>
<proteinExistence type="predicted"/>
<dbReference type="AlphaFoldDB" id="A0A2H0N7B9"/>
<comment type="caution">
    <text evidence="2">The sequence shown here is derived from an EMBL/GenBank/DDBJ whole genome shotgun (WGS) entry which is preliminary data.</text>
</comment>
<protein>
    <submittedName>
        <fullName evidence="2">Uncharacterized protein</fullName>
    </submittedName>
</protein>
<accession>A0A2H0N7B9</accession>
<dbReference type="Proteomes" id="UP000229893">
    <property type="component" value="Unassembled WGS sequence"/>
</dbReference>